<dbReference type="SUPFAM" id="SSF57959">
    <property type="entry name" value="Leucine zipper domain"/>
    <property type="match status" value="1"/>
</dbReference>
<accession>A0A8K0X545</accession>
<dbReference type="CDD" id="cd14688">
    <property type="entry name" value="bZIP_YAP"/>
    <property type="match status" value="1"/>
</dbReference>
<sequence>MYLQRRRVQIRLAQRAYRGRREMHKTTLEQKISDLDRVAADMSNAFTQLHDFAIARGMLESDPDFGRRLQATTQTFLKLARKSHKIVAAEVGYFVEEQDESDEQPEEAAEAGPSDTANPADQSSGDKVLMAGLIVTHEPAVDYTEAGPPPPSTGAAQPPPGSWSLGDPSSSSSSSHHHPAGSAASYEVVSQPTVHNASFPFGMSLEIAPETTALPTTTITTISTPANPIQVPFNIDIDASFLDPSLNVAPDPYPPSFFSQYNTPASQDPYLPPQLPPPSSFSHLERTFGRRLQRAALEQGLRLLHMPDPPPHFYAAVFGFCLLFESRESIVKRLTDCTSINEQETLSNWRFPFLHLGGAGTFFEELNEMDDPGMALNLQDAVVGEGNLGFGVSSEAANGQQQQRAPVGNRGLLQPHRSKVAPDSMFGQGPWTPEIESTRDLRVDRKLRIVVPGWEGDFYDCDEIEWYFQQRGVIIPPAADFVTAEIDEDDFRGSEQKPGPTKAFDATIDNFITDWLMKDFVADGGTGGTVAAQLATPSASTGTPMGESELSRTEALFAAREADPSTSKGKGKAPAVPQVNTFTGGVPPVPAPGKRLVTINVTVLVDELVSRSVCLGRTPGVRPKDVDGAFWSAVTLV</sequence>
<dbReference type="Gene3D" id="1.20.5.170">
    <property type="match status" value="1"/>
</dbReference>
<dbReference type="PANTHER" id="PTHR40618">
    <property type="entry name" value="B-ZIP TRANSCRIPTION FACTOR (EUROFUNG)-RELATED"/>
    <property type="match status" value="1"/>
</dbReference>
<feature type="compositionally biased region" description="Polar residues" evidence="1">
    <location>
        <begin position="115"/>
        <end position="124"/>
    </location>
</feature>
<dbReference type="InterPro" id="IPR046347">
    <property type="entry name" value="bZIP_sf"/>
</dbReference>
<gene>
    <name evidence="2" type="ORF">B0T11DRAFT_53881</name>
</gene>
<reference evidence="2" key="1">
    <citation type="journal article" date="2021" name="Nat. Commun.">
        <title>Genetic determinants of endophytism in the Arabidopsis root mycobiome.</title>
        <authorList>
            <person name="Mesny F."/>
            <person name="Miyauchi S."/>
            <person name="Thiergart T."/>
            <person name="Pickel B."/>
            <person name="Atanasova L."/>
            <person name="Karlsson M."/>
            <person name="Huettel B."/>
            <person name="Barry K.W."/>
            <person name="Haridas S."/>
            <person name="Chen C."/>
            <person name="Bauer D."/>
            <person name="Andreopoulos W."/>
            <person name="Pangilinan J."/>
            <person name="LaButti K."/>
            <person name="Riley R."/>
            <person name="Lipzen A."/>
            <person name="Clum A."/>
            <person name="Drula E."/>
            <person name="Henrissat B."/>
            <person name="Kohler A."/>
            <person name="Grigoriev I.V."/>
            <person name="Martin F.M."/>
            <person name="Hacquard S."/>
        </authorList>
    </citation>
    <scope>NUCLEOTIDE SEQUENCE</scope>
    <source>
        <strain evidence="2">MPI-CAGE-AT-0016</strain>
    </source>
</reference>
<dbReference type="OrthoDB" id="3555317at2759"/>
<dbReference type="Proteomes" id="UP000813385">
    <property type="component" value="Unassembled WGS sequence"/>
</dbReference>
<dbReference type="GO" id="GO:0003700">
    <property type="term" value="F:DNA-binding transcription factor activity"/>
    <property type="evidence" value="ECO:0007669"/>
    <property type="project" value="InterPro"/>
</dbReference>
<feature type="compositionally biased region" description="Acidic residues" evidence="1">
    <location>
        <begin position="97"/>
        <end position="109"/>
    </location>
</feature>
<organism evidence="2 3">
    <name type="scientific">Plectosphaerella cucumerina</name>
    <dbReference type="NCBI Taxonomy" id="40658"/>
    <lineage>
        <taxon>Eukaryota</taxon>
        <taxon>Fungi</taxon>
        <taxon>Dikarya</taxon>
        <taxon>Ascomycota</taxon>
        <taxon>Pezizomycotina</taxon>
        <taxon>Sordariomycetes</taxon>
        <taxon>Hypocreomycetidae</taxon>
        <taxon>Glomerellales</taxon>
        <taxon>Plectosphaerellaceae</taxon>
        <taxon>Plectosphaerella</taxon>
    </lineage>
</organism>
<evidence type="ECO:0000313" key="2">
    <source>
        <dbReference type="EMBL" id="KAH7367467.1"/>
    </source>
</evidence>
<feature type="compositionally biased region" description="Low complexity" evidence="1">
    <location>
        <begin position="162"/>
        <end position="185"/>
    </location>
</feature>
<dbReference type="PANTHER" id="PTHR40618:SF1">
    <property type="entry name" value="B-ZIP TRANSCRIPTION FACTOR (EUROFUNG)"/>
    <property type="match status" value="1"/>
</dbReference>
<dbReference type="EMBL" id="JAGPXD010000002">
    <property type="protein sequence ID" value="KAH7367467.1"/>
    <property type="molecule type" value="Genomic_DNA"/>
</dbReference>
<protein>
    <submittedName>
        <fullName evidence="2">Uncharacterized protein</fullName>
    </submittedName>
</protein>
<dbReference type="AlphaFoldDB" id="A0A8K0X545"/>
<proteinExistence type="predicted"/>
<feature type="compositionally biased region" description="Pro residues" evidence="1">
    <location>
        <begin position="147"/>
        <end position="161"/>
    </location>
</feature>
<keyword evidence="3" id="KW-1185">Reference proteome</keyword>
<name>A0A8K0X545_9PEZI</name>
<comment type="caution">
    <text evidence="2">The sequence shown here is derived from an EMBL/GenBank/DDBJ whole genome shotgun (WGS) entry which is preliminary data.</text>
</comment>
<evidence type="ECO:0000256" key="1">
    <source>
        <dbReference type="SAM" id="MobiDB-lite"/>
    </source>
</evidence>
<evidence type="ECO:0000313" key="3">
    <source>
        <dbReference type="Proteomes" id="UP000813385"/>
    </source>
</evidence>
<feature type="region of interest" description="Disordered" evidence="1">
    <location>
        <begin position="141"/>
        <end position="187"/>
    </location>
</feature>
<feature type="region of interest" description="Disordered" evidence="1">
    <location>
        <begin position="97"/>
        <end position="124"/>
    </location>
</feature>